<sequence length="400" mass="41918">MAEAFLCDAIRTPIGRYGGALAHVRADDLGAVPMKALVERNKDVDWSALDDVIYGCANQAGDDNRNVARMSLLLAGLPEAVPGSTLNRLCGSGMDAVGSAARAIRAGEAGLMIAGGVESMSRAPFVMGKSASAFARDAAIYDTTIGWRFVNPLMKQQYGVDSMPETAENVAVDYNVSRADQDAFALRSQQKAARAQGDGTLAQEIVAVTIAQKKGEPIVVSRDEHPRETSLEALARLKGIVRADGSVTAGNASGVNDGACALLLANEENAKRFGLTPRARVLGMATAGVAPRVMGIGPAPATQKLLARLNMTIDQFDVIELNEAFASQGLAVLRMLDVADDDPRVNPNGGAIALGHPLGMSGARLVTTALYQLQRTQGRFALCTMCIGVGQGIAIAIERV</sequence>
<dbReference type="NCBIfam" id="TIGR01930">
    <property type="entry name" value="AcCoA-C-Actrans"/>
    <property type="match status" value="1"/>
</dbReference>
<comment type="pathway">
    <text evidence="2">Aromatic compound metabolism.</text>
</comment>
<comment type="catalytic activity">
    <reaction evidence="6">
        <text>succinyl-CoA + acetyl-CoA = 3-oxoadipyl-CoA + CoA</text>
        <dbReference type="Rhea" id="RHEA:19481"/>
        <dbReference type="ChEBI" id="CHEBI:57287"/>
        <dbReference type="ChEBI" id="CHEBI:57288"/>
        <dbReference type="ChEBI" id="CHEBI:57292"/>
        <dbReference type="ChEBI" id="CHEBI:57348"/>
        <dbReference type="EC" id="2.3.1.174"/>
    </reaction>
</comment>
<comment type="caution">
    <text evidence="10">The sequence shown here is derived from an EMBL/GenBank/DDBJ whole genome shotgun (WGS) entry which is preliminary data.</text>
</comment>
<comment type="similarity">
    <text evidence="3 7">Belongs to the thiolase-like superfamily. Thiolase family.</text>
</comment>
<dbReference type="EC" id="2.3.1.174" evidence="10"/>
<dbReference type="PIRSF" id="PIRSF000429">
    <property type="entry name" value="Ac-CoA_Ac_transf"/>
    <property type="match status" value="1"/>
</dbReference>
<dbReference type="RefSeq" id="WP_377715599.1">
    <property type="nucleotide sequence ID" value="NZ_JBHSMP010000044.1"/>
</dbReference>
<dbReference type="Pfam" id="PF00108">
    <property type="entry name" value="Thiolase_N"/>
    <property type="match status" value="1"/>
</dbReference>
<organism evidence="10 11">
    <name type="scientific">Paraburkholderia denitrificans</name>
    <dbReference type="NCBI Taxonomy" id="694025"/>
    <lineage>
        <taxon>Bacteria</taxon>
        <taxon>Pseudomonadati</taxon>
        <taxon>Pseudomonadota</taxon>
        <taxon>Betaproteobacteria</taxon>
        <taxon>Burkholderiales</taxon>
        <taxon>Burkholderiaceae</taxon>
        <taxon>Paraburkholderia</taxon>
    </lineage>
</organism>
<comment type="pathway">
    <text evidence="1">Lipid metabolism.</text>
</comment>
<dbReference type="Proteomes" id="UP001596103">
    <property type="component" value="Unassembled WGS sequence"/>
</dbReference>
<evidence type="ECO:0000256" key="4">
    <source>
        <dbReference type="ARBA" id="ARBA00022679"/>
    </source>
</evidence>
<evidence type="ECO:0000256" key="7">
    <source>
        <dbReference type="RuleBase" id="RU003557"/>
    </source>
</evidence>
<dbReference type="Pfam" id="PF02803">
    <property type="entry name" value="Thiolase_C"/>
    <property type="match status" value="1"/>
</dbReference>
<dbReference type="InterPro" id="IPR012793">
    <property type="entry name" value="PcaF"/>
</dbReference>
<dbReference type="InterPro" id="IPR002155">
    <property type="entry name" value="Thiolase"/>
</dbReference>
<dbReference type="PANTHER" id="PTHR43853">
    <property type="entry name" value="3-KETOACYL-COA THIOLASE, PEROXISOMAL"/>
    <property type="match status" value="1"/>
</dbReference>
<dbReference type="InterPro" id="IPR020613">
    <property type="entry name" value="Thiolase_CS"/>
</dbReference>
<dbReference type="PROSITE" id="PS00737">
    <property type="entry name" value="THIOLASE_2"/>
    <property type="match status" value="1"/>
</dbReference>
<dbReference type="InterPro" id="IPR050215">
    <property type="entry name" value="Thiolase-like_sf_Thiolase"/>
</dbReference>
<evidence type="ECO:0000313" key="11">
    <source>
        <dbReference type="Proteomes" id="UP001596103"/>
    </source>
</evidence>
<dbReference type="InterPro" id="IPR020616">
    <property type="entry name" value="Thiolase_N"/>
</dbReference>
<protein>
    <submittedName>
        <fullName evidence="10">3-oxoadipyl-CoA thiolase</fullName>
        <ecNumber evidence="10">2.3.1.174</ecNumber>
    </submittedName>
</protein>
<dbReference type="NCBIfam" id="TIGR02430">
    <property type="entry name" value="pcaF"/>
    <property type="match status" value="1"/>
</dbReference>
<keyword evidence="5 7" id="KW-0012">Acyltransferase</keyword>
<dbReference type="GO" id="GO:0033812">
    <property type="term" value="F:3-oxoadipyl-CoA thiolase activity"/>
    <property type="evidence" value="ECO:0007669"/>
    <property type="project" value="UniProtKB-EC"/>
</dbReference>
<dbReference type="PROSITE" id="PS00098">
    <property type="entry name" value="THIOLASE_1"/>
    <property type="match status" value="1"/>
</dbReference>
<evidence type="ECO:0000259" key="9">
    <source>
        <dbReference type="Pfam" id="PF02803"/>
    </source>
</evidence>
<dbReference type="InterPro" id="IPR020617">
    <property type="entry name" value="Thiolase_C"/>
</dbReference>
<evidence type="ECO:0000259" key="8">
    <source>
        <dbReference type="Pfam" id="PF00108"/>
    </source>
</evidence>
<keyword evidence="4 7" id="KW-0808">Transferase</keyword>
<accession>A0ABW0JG33</accession>
<dbReference type="InterPro" id="IPR020610">
    <property type="entry name" value="Thiolase_AS"/>
</dbReference>
<dbReference type="SUPFAM" id="SSF53901">
    <property type="entry name" value="Thiolase-like"/>
    <property type="match status" value="2"/>
</dbReference>
<dbReference type="CDD" id="cd00751">
    <property type="entry name" value="thiolase"/>
    <property type="match status" value="1"/>
</dbReference>
<dbReference type="EMBL" id="JBHSMP010000044">
    <property type="protein sequence ID" value="MFC5431943.1"/>
    <property type="molecule type" value="Genomic_DNA"/>
</dbReference>
<evidence type="ECO:0000313" key="10">
    <source>
        <dbReference type="EMBL" id="MFC5431943.1"/>
    </source>
</evidence>
<gene>
    <name evidence="10" type="primary">pcaF</name>
    <name evidence="10" type="ORF">ACFPTO_24570</name>
</gene>
<dbReference type="PANTHER" id="PTHR43853:SF2">
    <property type="entry name" value="3-OXOADIPYL-COA_3-OXO-5,6-DEHYDROSUBERYL-COA THIOLASE"/>
    <property type="match status" value="1"/>
</dbReference>
<name>A0ABW0JG33_9BURK</name>
<dbReference type="InterPro" id="IPR016039">
    <property type="entry name" value="Thiolase-like"/>
</dbReference>
<evidence type="ECO:0000256" key="6">
    <source>
        <dbReference type="ARBA" id="ARBA00048527"/>
    </source>
</evidence>
<proteinExistence type="inferred from homology"/>
<dbReference type="NCBIfam" id="NF006551">
    <property type="entry name" value="PRK09050.1"/>
    <property type="match status" value="1"/>
</dbReference>
<feature type="domain" description="Thiolase C-terminal" evidence="9">
    <location>
        <begin position="276"/>
        <end position="399"/>
    </location>
</feature>
<dbReference type="PROSITE" id="PS00099">
    <property type="entry name" value="THIOLASE_3"/>
    <property type="match status" value="1"/>
</dbReference>
<dbReference type="InterPro" id="IPR020615">
    <property type="entry name" value="Thiolase_acyl_enz_int_AS"/>
</dbReference>
<keyword evidence="11" id="KW-1185">Reference proteome</keyword>
<evidence type="ECO:0000256" key="3">
    <source>
        <dbReference type="ARBA" id="ARBA00010982"/>
    </source>
</evidence>
<evidence type="ECO:0000256" key="2">
    <source>
        <dbReference type="ARBA" id="ARBA00005211"/>
    </source>
</evidence>
<dbReference type="Gene3D" id="3.40.47.10">
    <property type="match status" value="1"/>
</dbReference>
<feature type="domain" description="Thiolase N-terminal" evidence="8">
    <location>
        <begin position="7"/>
        <end position="268"/>
    </location>
</feature>
<evidence type="ECO:0000256" key="1">
    <source>
        <dbReference type="ARBA" id="ARBA00005189"/>
    </source>
</evidence>
<reference evidence="11" key="1">
    <citation type="journal article" date="2019" name="Int. J. Syst. Evol. Microbiol.">
        <title>The Global Catalogue of Microorganisms (GCM) 10K type strain sequencing project: providing services to taxonomists for standard genome sequencing and annotation.</title>
        <authorList>
            <consortium name="The Broad Institute Genomics Platform"/>
            <consortium name="The Broad Institute Genome Sequencing Center for Infectious Disease"/>
            <person name="Wu L."/>
            <person name="Ma J."/>
        </authorList>
    </citation>
    <scope>NUCLEOTIDE SEQUENCE [LARGE SCALE GENOMIC DNA]</scope>
    <source>
        <strain evidence="11">CCUG 56042</strain>
    </source>
</reference>
<evidence type="ECO:0000256" key="5">
    <source>
        <dbReference type="ARBA" id="ARBA00023315"/>
    </source>
</evidence>